<dbReference type="PROSITE" id="PS00109">
    <property type="entry name" value="PROTEIN_KINASE_TYR"/>
    <property type="match status" value="1"/>
</dbReference>
<keyword evidence="6" id="KW-1015">Disulfide bond</keyword>
<comment type="subcellular location">
    <subcellularLocation>
        <location evidence="1">Membrane</location>
        <topology evidence="1">Single-pass type I membrane protein</topology>
    </subcellularLocation>
</comment>
<evidence type="ECO:0000256" key="1">
    <source>
        <dbReference type="ARBA" id="ARBA00004479"/>
    </source>
</evidence>
<evidence type="ECO:0000256" key="4">
    <source>
        <dbReference type="ARBA" id="ARBA00022989"/>
    </source>
</evidence>
<dbReference type="GO" id="GO:0038062">
    <property type="term" value="F:protein tyrosine kinase collagen receptor activity"/>
    <property type="evidence" value="ECO:0007669"/>
    <property type="project" value="TreeGrafter"/>
</dbReference>
<evidence type="ECO:0000256" key="8">
    <source>
        <dbReference type="SAM" id="Phobius"/>
    </source>
</evidence>
<dbReference type="Gene3D" id="1.10.510.10">
    <property type="entry name" value="Transferase(Phosphotransferase) domain 1"/>
    <property type="match status" value="1"/>
</dbReference>
<dbReference type="InterPro" id="IPR050122">
    <property type="entry name" value="RTK"/>
</dbReference>
<dbReference type="Gene3D" id="3.30.200.20">
    <property type="entry name" value="Phosphorylase Kinase, domain 1"/>
    <property type="match status" value="1"/>
</dbReference>
<evidence type="ECO:0000256" key="7">
    <source>
        <dbReference type="ARBA" id="ARBA00023180"/>
    </source>
</evidence>
<keyword evidence="5 8" id="KW-0472">Membrane</keyword>
<dbReference type="GO" id="GO:0010976">
    <property type="term" value="P:positive regulation of neuron projection development"/>
    <property type="evidence" value="ECO:0007669"/>
    <property type="project" value="TreeGrafter"/>
</dbReference>
<comment type="caution">
    <text evidence="10">The sequence shown here is derived from an EMBL/GenBank/DDBJ whole genome shotgun (WGS) entry which is preliminary data.</text>
</comment>
<gene>
    <name evidence="10" type="primary">Ddr2-L4</name>
    <name evidence="10" type="ORF">Hamer_G024433</name>
</gene>
<feature type="non-terminal residue" evidence="10">
    <location>
        <position position="641"/>
    </location>
</feature>
<keyword evidence="4 8" id="KW-1133">Transmembrane helix</keyword>
<dbReference type="PROSITE" id="PS50011">
    <property type="entry name" value="PROTEIN_KINASE_DOM"/>
    <property type="match status" value="1"/>
</dbReference>
<sequence>LCVSPRQVFSRARVLFSVGGEHYHVQPAVEFEYVVDRIFEHARNVTIRLHNAAAKYVKLQLYFALRWILISEVTFDSIPCRCNMTVEEEPSPVETLREGQTFESRSPLVPTDDSPSGLLVGGLVTLGVVFGVVPVVLCILYYRTRLPLRTEKPEAPVNVAENRKVSMKMKDLHINLNLASVSNGYSRANGKLYGHVAMDDEAGSSLYQEPYKTQLTSSQYSLSKSGGFSDTIIKNPFPPDTDDSVDYAVPNINMTPPPPFSEAYTHPLTPPFNQRVSQSSLQDQAPSCPPILPIPPIPPPPEEHYFRASQLCQASSIQGVTGTVIYNESEVSDANYERPVPELARHRLHPLEVLGGGAYGVVQLCRVDDVDRKGSRMTLMKQLHPGTKEVLKKEFHQEARSLSHIEDPNVARLVGMVTRTEPLCMLVEYLPQGDLCQFLRRHLPENSILEGVELDRPLISYGGLIYIATQVASGMRHLETIKLVHRDLATRNCLVGSGLSIKISDFAMSRPLYSSDYYRLSEGRALLPIRWMAWESILQGRFSTKSDAWAFGVTLWEILTMARQQPYDELSDDGVLENVSHCYHGDGSGMMVLPHPPLCPREMYDMMTACWRPNDRQRPPFWEIHLFLQRKNLGYALDYKE</sequence>
<dbReference type="InterPro" id="IPR008266">
    <property type="entry name" value="Tyr_kinase_AS"/>
</dbReference>
<protein>
    <submittedName>
        <fullName evidence="10">Discoidin domain-containing receptor 2-like 4</fullName>
    </submittedName>
</protein>
<dbReference type="InterPro" id="IPR020635">
    <property type="entry name" value="Tyr_kinase_cat_dom"/>
</dbReference>
<accession>A0A8J5MJJ5</accession>
<dbReference type="PRINTS" id="PR00109">
    <property type="entry name" value="TYRKINASE"/>
</dbReference>
<dbReference type="PANTHER" id="PTHR24416">
    <property type="entry name" value="TYROSINE-PROTEIN KINASE RECEPTOR"/>
    <property type="match status" value="1"/>
</dbReference>
<dbReference type="InterPro" id="IPR011009">
    <property type="entry name" value="Kinase-like_dom_sf"/>
</dbReference>
<name>A0A8J5MJJ5_HOMAM</name>
<keyword evidence="2 8" id="KW-0812">Transmembrane</keyword>
<evidence type="ECO:0000256" key="5">
    <source>
        <dbReference type="ARBA" id="ARBA00023136"/>
    </source>
</evidence>
<dbReference type="Proteomes" id="UP000747542">
    <property type="component" value="Unassembled WGS sequence"/>
</dbReference>
<dbReference type="GO" id="GO:0043235">
    <property type="term" value="C:receptor complex"/>
    <property type="evidence" value="ECO:0007669"/>
    <property type="project" value="TreeGrafter"/>
</dbReference>
<feature type="transmembrane region" description="Helical" evidence="8">
    <location>
        <begin position="118"/>
        <end position="142"/>
    </location>
</feature>
<dbReference type="InterPro" id="IPR001245">
    <property type="entry name" value="Ser-Thr/Tyr_kinase_cat_dom"/>
</dbReference>
<dbReference type="InterPro" id="IPR048525">
    <property type="entry name" value="DDR1-2_DS-like"/>
</dbReference>
<dbReference type="Pfam" id="PF21114">
    <property type="entry name" value="DDR1-2_DS-like"/>
    <property type="match status" value="1"/>
</dbReference>
<dbReference type="EMBL" id="JAHLQT010046548">
    <property type="protein sequence ID" value="KAG7153562.1"/>
    <property type="molecule type" value="Genomic_DNA"/>
</dbReference>
<evidence type="ECO:0000256" key="2">
    <source>
        <dbReference type="ARBA" id="ARBA00022692"/>
    </source>
</evidence>
<keyword evidence="10" id="KW-0675">Receptor</keyword>
<dbReference type="AlphaFoldDB" id="A0A8J5MJJ5"/>
<evidence type="ECO:0000256" key="6">
    <source>
        <dbReference type="ARBA" id="ARBA00023157"/>
    </source>
</evidence>
<feature type="domain" description="Protein kinase" evidence="9">
    <location>
        <begin position="348"/>
        <end position="628"/>
    </location>
</feature>
<dbReference type="SMART" id="SM00219">
    <property type="entry name" value="TyrKc"/>
    <property type="match status" value="1"/>
</dbReference>
<dbReference type="InterPro" id="IPR000719">
    <property type="entry name" value="Prot_kinase_dom"/>
</dbReference>
<keyword evidence="3" id="KW-0732">Signal</keyword>
<dbReference type="Gene3D" id="2.60.120.1190">
    <property type="match status" value="1"/>
</dbReference>
<keyword evidence="11" id="KW-1185">Reference proteome</keyword>
<dbReference type="PANTHER" id="PTHR24416:SF580">
    <property type="entry name" value="DISCOIDIN DOMAIN RECEPTOR, ISOFORM F"/>
    <property type="match status" value="1"/>
</dbReference>
<evidence type="ECO:0000313" key="11">
    <source>
        <dbReference type="Proteomes" id="UP000747542"/>
    </source>
</evidence>
<proteinExistence type="predicted"/>
<dbReference type="FunFam" id="1.10.510.10:FF:000053">
    <property type="entry name" value="Epithelial discoidin domain-containing receptor 1"/>
    <property type="match status" value="1"/>
</dbReference>
<dbReference type="GO" id="GO:0051897">
    <property type="term" value="P:positive regulation of phosphatidylinositol 3-kinase/protein kinase B signal transduction"/>
    <property type="evidence" value="ECO:0007669"/>
    <property type="project" value="TreeGrafter"/>
</dbReference>
<dbReference type="GO" id="GO:0005518">
    <property type="term" value="F:collagen binding"/>
    <property type="evidence" value="ECO:0007669"/>
    <property type="project" value="TreeGrafter"/>
</dbReference>
<dbReference type="GO" id="GO:0005524">
    <property type="term" value="F:ATP binding"/>
    <property type="evidence" value="ECO:0007669"/>
    <property type="project" value="InterPro"/>
</dbReference>
<keyword evidence="7" id="KW-0325">Glycoprotein</keyword>
<reference evidence="10" key="1">
    <citation type="journal article" date="2021" name="Sci. Adv.">
        <title>The American lobster genome reveals insights on longevity, neural, and immune adaptations.</title>
        <authorList>
            <person name="Polinski J.M."/>
            <person name="Zimin A.V."/>
            <person name="Clark K.F."/>
            <person name="Kohn A.B."/>
            <person name="Sadowski N."/>
            <person name="Timp W."/>
            <person name="Ptitsyn A."/>
            <person name="Khanna P."/>
            <person name="Romanova D.Y."/>
            <person name="Williams P."/>
            <person name="Greenwood S.J."/>
            <person name="Moroz L.L."/>
            <person name="Walt D.R."/>
            <person name="Bodnar A.G."/>
        </authorList>
    </citation>
    <scope>NUCLEOTIDE SEQUENCE</scope>
    <source>
        <strain evidence="10">GMGI-L3</strain>
    </source>
</reference>
<dbReference type="Pfam" id="PF07714">
    <property type="entry name" value="PK_Tyr_Ser-Thr"/>
    <property type="match status" value="1"/>
</dbReference>
<evidence type="ECO:0000256" key="3">
    <source>
        <dbReference type="ARBA" id="ARBA00022729"/>
    </source>
</evidence>
<dbReference type="GO" id="GO:0005886">
    <property type="term" value="C:plasma membrane"/>
    <property type="evidence" value="ECO:0007669"/>
    <property type="project" value="TreeGrafter"/>
</dbReference>
<organism evidence="10 11">
    <name type="scientific">Homarus americanus</name>
    <name type="common">American lobster</name>
    <dbReference type="NCBI Taxonomy" id="6706"/>
    <lineage>
        <taxon>Eukaryota</taxon>
        <taxon>Metazoa</taxon>
        <taxon>Ecdysozoa</taxon>
        <taxon>Arthropoda</taxon>
        <taxon>Crustacea</taxon>
        <taxon>Multicrustacea</taxon>
        <taxon>Malacostraca</taxon>
        <taxon>Eumalacostraca</taxon>
        <taxon>Eucarida</taxon>
        <taxon>Decapoda</taxon>
        <taxon>Pleocyemata</taxon>
        <taxon>Astacidea</taxon>
        <taxon>Nephropoidea</taxon>
        <taxon>Nephropidae</taxon>
        <taxon>Homarus</taxon>
    </lineage>
</organism>
<dbReference type="SUPFAM" id="SSF56112">
    <property type="entry name" value="Protein kinase-like (PK-like)"/>
    <property type="match status" value="1"/>
</dbReference>
<evidence type="ECO:0000313" key="10">
    <source>
        <dbReference type="EMBL" id="KAG7153562.1"/>
    </source>
</evidence>
<evidence type="ECO:0000259" key="9">
    <source>
        <dbReference type="PROSITE" id="PS50011"/>
    </source>
</evidence>